<evidence type="ECO:0000259" key="1">
    <source>
        <dbReference type="Pfam" id="PF13229"/>
    </source>
</evidence>
<proteinExistence type="predicted"/>
<evidence type="ECO:0000313" key="4">
    <source>
        <dbReference type="Proteomes" id="UP000677305"/>
    </source>
</evidence>
<dbReference type="AlphaFoldDB" id="A0A8J8SE40"/>
<dbReference type="SMART" id="SM00710">
    <property type="entry name" value="PbH1"/>
    <property type="match status" value="8"/>
</dbReference>
<dbReference type="EMBL" id="CP058561">
    <property type="protein sequence ID" value="QUH31344.1"/>
    <property type="molecule type" value="Genomic_DNA"/>
</dbReference>
<dbReference type="InterPro" id="IPR011050">
    <property type="entry name" value="Pectin_lyase_fold/virulence"/>
</dbReference>
<reference evidence="3 4" key="1">
    <citation type="submission" date="2020-07" db="EMBL/GenBank/DDBJ databases">
        <title>Vallitalea guaymasensis genome.</title>
        <authorList>
            <person name="Postec A."/>
        </authorList>
    </citation>
    <scope>NUCLEOTIDE SEQUENCE [LARGE SCALE GENOMIC DNA]</scope>
    <source>
        <strain evidence="3 4">Ra1766G1</strain>
    </source>
</reference>
<dbReference type="InterPro" id="IPR012334">
    <property type="entry name" value="Pectin_lyas_fold"/>
</dbReference>
<feature type="domain" description="Right handed beta helix" evidence="1">
    <location>
        <begin position="279"/>
        <end position="420"/>
    </location>
</feature>
<gene>
    <name evidence="3" type="ORF">HYG85_21420</name>
</gene>
<dbReference type="InterPro" id="IPR006626">
    <property type="entry name" value="PbH1"/>
</dbReference>
<dbReference type="KEGG" id="vgu:HYG85_21420"/>
<dbReference type="Gene3D" id="2.160.20.10">
    <property type="entry name" value="Single-stranded right-handed beta-helix, Pectin lyase-like"/>
    <property type="match status" value="2"/>
</dbReference>
<dbReference type="Pfam" id="PF13229">
    <property type="entry name" value="Beta_helix"/>
    <property type="match status" value="1"/>
</dbReference>
<name>A0A8J8SE40_9FIRM</name>
<accession>A0A8J8SE40</accession>
<dbReference type="InterPro" id="IPR039448">
    <property type="entry name" value="Beta_helix"/>
</dbReference>
<dbReference type="RefSeq" id="WP_212691393.1">
    <property type="nucleotide sequence ID" value="NZ_CP058561.1"/>
</dbReference>
<evidence type="ECO:0000313" key="3">
    <source>
        <dbReference type="EMBL" id="QUH31344.1"/>
    </source>
</evidence>
<keyword evidence="4" id="KW-1185">Reference proteome</keyword>
<dbReference type="InterPro" id="IPR048482">
    <property type="entry name" value="GH141_ins"/>
</dbReference>
<sequence length="697" mass="80080">MSQRNEYYVSCDGNDSWDGSRPVFSGDDEGPFRTIKAAKDSVRQLIEDGLNSDVIINIRGGNYYLDETLIYNELDSGTEDYRIIYKNYDEEKPVLSGGRLVSNWQHYKGNIYVAEIGKDICPYSLFENGRRCIYARYPKNGYNNAIMWEDAPMESFQYGKQDLPTILDKDDLQVYIWPGGMEGDWNWFTNTINISSIDEKNRIIKLQEAASYELGTGSRYYIQGALDLLSEPGEFYYDKKEGRLYYYPYTAPIEEQNIVIPVMNEIISFQGESIDKTVKNISLQNIEIRYTDRKEQLTKVVTSDSFNNDGTICIENGENIEIKYCRICNTGSHGIYLKGYAQKNLIYGNKFNDIGETGVYIEGIRKPEYFVSRNNQIVNNDISDTGKNVGHGAGIQLYQSGENTIAHNRIRNTPRYSISLKSISILEDELSNSYETKDNTLYSGYNVKNIIEYNDLAHANTDSQDTGVIEMWGGGSRNIIRNNYIHDSNVNFSFGFGIYLDDRADFCLVENNIIEGLQKKGNGKLLYAIYAKGLNDRIINNVIINNNVFRAAIGTFEMVYPNVDIEIERNIIFESGDIYYFQNWDDKRFSKCDYNLFYSTQGRYGILNEIRDVQSGNKELGGVESIKWETYSLEKWIGMFDDKFDSHSIIGNPQFRDINNKDFRLSPNSPAYKLGYEDIDFCNIGLKEDFPEINKSN</sequence>
<dbReference type="SUPFAM" id="SSF51126">
    <property type="entry name" value="Pectin lyase-like"/>
    <property type="match status" value="1"/>
</dbReference>
<dbReference type="Pfam" id="PF21231">
    <property type="entry name" value="GH141_M"/>
    <property type="match status" value="1"/>
</dbReference>
<feature type="domain" description="GH141-like insertion" evidence="2">
    <location>
        <begin position="217"/>
        <end position="248"/>
    </location>
</feature>
<organism evidence="3 4">
    <name type="scientific">Vallitalea guaymasensis</name>
    <dbReference type="NCBI Taxonomy" id="1185412"/>
    <lineage>
        <taxon>Bacteria</taxon>
        <taxon>Bacillati</taxon>
        <taxon>Bacillota</taxon>
        <taxon>Clostridia</taxon>
        <taxon>Lachnospirales</taxon>
        <taxon>Vallitaleaceae</taxon>
        <taxon>Vallitalea</taxon>
    </lineage>
</organism>
<dbReference type="PANTHER" id="PTHR36453">
    <property type="entry name" value="SECRETED PROTEIN-RELATED"/>
    <property type="match status" value="1"/>
</dbReference>
<evidence type="ECO:0000259" key="2">
    <source>
        <dbReference type="Pfam" id="PF21231"/>
    </source>
</evidence>
<protein>
    <submittedName>
        <fullName evidence="3">Right-handed parallel beta-helix repeat-containing protein</fullName>
    </submittedName>
</protein>
<dbReference type="PANTHER" id="PTHR36453:SF1">
    <property type="entry name" value="RIGHT HANDED BETA HELIX DOMAIN-CONTAINING PROTEIN"/>
    <property type="match status" value="1"/>
</dbReference>
<dbReference type="Proteomes" id="UP000677305">
    <property type="component" value="Chromosome"/>
</dbReference>